<reference evidence="11" key="2">
    <citation type="submission" date="2015-01" db="EMBL/GenBank/DDBJ databases">
        <title>Evolutionary Origins and Diversification of the Mycorrhizal Mutualists.</title>
        <authorList>
            <consortium name="DOE Joint Genome Institute"/>
            <consortium name="Mycorrhizal Genomics Consortium"/>
            <person name="Kohler A."/>
            <person name="Kuo A."/>
            <person name="Nagy L.G."/>
            <person name="Floudas D."/>
            <person name="Copeland A."/>
            <person name="Barry K.W."/>
            <person name="Cichocki N."/>
            <person name="Veneault-Fourrey C."/>
            <person name="LaButti K."/>
            <person name="Lindquist E.A."/>
            <person name="Lipzen A."/>
            <person name="Lundell T."/>
            <person name="Morin E."/>
            <person name="Murat C."/>
            <person name="Riley R."/>
            <person name="Ohm R."/>
            <person name="Sun H."/>
            <person name="Tunlid A."/>
            <person name="Henrissat B."/>
            <person name="Grigoriev I.V."/>
            <person name="Hibbett D.S."/>
            <person name="Martin F."/>
        </authorList>
    </citation>
    <scope>NUCLEOTIDE SEQUENCE [LARGE SCALE GENOMIC DNA]</scope>
    <source>
        <strain evidence="11">MUT 4182</strain>
    </source>
</reference>
<evidence type="ECO:0000256" key="4">
    <source>
        <dbReference type="ARBA" id="ARBA00022786"/>
    </source>
</evidence>
<dbReference type="EC" id="3.4.19.12" evidence="7"/>
<dbReference type="PROSITE" id="PS50235">
    <property type="entry name" value="USP_3"/>
    <property type="match status" value="1"/>
</dbReference>
<feature type="region of interest" description="Disordered" evidence="8">
    <location>
        <begin position="636"/>
        <end position="733"/>
    </location>
</feature>
<gene>
    <name evidence="10" type="ORF">M407DRAFT_18356</name>
</gene>
<dbReference type="STRING" id="1051891.A0A0C3MGT2"/>
<dbReference type="AlphaFoldDB" id="A0A0C3MGT2"/>
<dbReference type="InterPro" id="IPR001394">
    <property type="entry name" value="Peptidase_C19_UCH"/>
</dbReference>
<dbReference type="PANTHER" id="PTHR24006:SF758">
    <property type="entry name" value="UBIQUITIN CARBOXYL-TERMINAL HYDROLASE 36"/>
    <property type="match status" value="1"/>
</dbReference>
<evidence type="ECO:0000256" key="2">
    <source>
        <dbReference type="ARBA" id="ARBA00009085"/>
    </source>
</evidence>
<dbReference type="HOGENOM" id="CLU_008279_10_4_1"/>
<evidence type="ECO:0000256" key="5">
    <source>
        <dbReference type="ARBA" id="ARBA00022801"/>
    </source>
</evidence>
<dbReference type="GO" id="GO:0006508">
    <property type="term" value="P:proteolysis"/>
    <property type="evidence" value="ECO:0007669"/>
    <property type="project" value="UniProtKB-KW"/>
</dbReference>
<keyword evidence="11" id="KW-1185">Reference proteome</keyword>
<keyword evidence="5 7" id="KW-0378">Hydrolase</keyword>
<dbReference type="EMBL" id="KN822952">
    <property type="protein sequence ID" value="KIO32897.1"/>
    <property type="molecule type" value="Genomic_DNA"/>
</dbReference>
<feature type="compositionally biased region" description="Basic residues" evidence="8">
    <location>
        <begin position="722"/>
        <end position="733"/>
    </location>
</feature>
<accession>A0A0C3MGT2</accession>
<sequence>MLLALNPSPSAFSPDRHGPASVPPNHSHNSSTSQQQQGSSSQSQLPPLSPPPSTSLTGKEWRISVGLTNDVHFVPAKNASVLGAGIDGKYKPISDSDMEVSDSDSDNTAKPLQLNGKGKAKATDEDMEMDAPNTPLTSNSSLSAPVTSPSGGAPGSSIATNATVVTSEPPRIRLRPIPTHWPPGLKLGRGLFNSGNTCFINSVLQSLLYTRPLLHILRHHVECPITGYCVVCELKKVADTNFHSNQRGYFNPKNISQKLPLIAKGMRLGRQEDAHEFLRYIIDACQKAALDRFKPKDRPKRAEESWVHRIFGGKTRSRVSCKRCGHNSDTFETCLDLSLDLAQGITTVEEALAAFVRPERLGGKGEDRYKCEKCKIPVDAEKQFTIEAAPQVLTVHLKRFTGTGRKIGRAIGYPTSFDLAPYVSDGTEPLMYSLYGIIAHSGSGPHSGHYFAHIKSPNDRWHEMNDEEISPGTDSPPLHMREAYILFYIQAPSNKRVSMKPQEAIDKIFGSAGIAAASAREQEKMSVTQKALSIKINQAETMKKAGAASPVTSTVTAVAVSANSRATSASGSANRPGNDDEDLGVKVEAPAEASAAPKFIGPQLPPGRNPPLQASGPSVTSVLADSVDKMNLLSPINSRSFYGGSESNPKKRASSPAMDDGGEEPVARKKKRSSDARSLMSGVASDTLGLKSKDDVHSKLGIPGGPPEKFKPWHSSGGIKRGMQKKNKRGFIM</sequence>
<feature type="region of interest" description="Disordered" evidence="8">
    <location>
        <begin position="1"/>
        <end position="58"/>
    </location>
</feature>
<reference evidence="10 11" key="1">
    <citation type="submission" date="2014-04" db="EMBL/GenBank/DDBJ databases">
        <authorList>
            <consortium name="DOE Joint Genome Institute"/>
            <person name="Kuo A."/>
            <person name="Girlanda M."/>
            <person name="Perotto S."/>
            <person name="Kohler A."/>
            <person name="Nagy L.G."/>
            <person name="Floudas D."/>
            <person name="Copeland A."/>
            <person name="Barry K.W."/>
            <person name="Cichocki N."/>
            <person name="Veneault-Fourrey C."/>
            <person name="LaButti K."/>
            <person name="Lindquist E.A."/>
            <person name="Lipzen A."/>
            <person name="Lundell T."/>
            <person name="Morin E."/>
            <person name="Murat C."/>
            <person name="Sun H."/>
            <person name="Tunlid A."/>
            <person name="Henrissat B."/>
            <person name="Grigoriev I.V."/>
            <person name="Hibbett D.S."/>
            <person name="Martin F."/>
            <person name="Nordberg H.P."/>
            <person name="Cantor M.N."/>
            <person name="Hua S.X."/>
        </authorList>
    </citation>
    <scope>NUCLEOTIDE SEQUENCE [LARGE SCALE GENOMIC DNA]</scope>
    <source>
        <strain evidence="10 11">MUT 4182</strain>
    </source>
</reference>
<keyword evidence="6 7" id="KW-0788">Thiol protease</keyword>
<comment type="catalytic activity">
    <reaction evidence="1 7">
        <text>Thiol-dependent hydrolysis of ester, thioester, amide, peptide and isopeptide bonds formed by the C-terminal Gly of ubiquitin (a 76-residue protein attached to proteins as an intracellular targeting signal).</text>
        <dbReference type="EC" id="3.4.19.12"/>
    </reaction>
</comment>
<dbReference type="PANTHER" id="PTHR24006">
    <property type="entry name" value="UBIQUITIN CARBOXYL-TERMINAL HYDROLASE"/>
    <property type="match status" value="1"/>
</dbReference>
<comment type="similarity">
    <text evidence="2 7">Belongs to the peptidase C19 family.</text>
</comment>
<proteinExistence type="inferred from homology"/>
<dbReference type="Gene3D" id="3.90.70.10">
    <property type="entry name" value="Cysteine proteinases"/>
    <property type="match status" value="1"/>
</dbReference>
<evidence type="ECO:0000256" key="8">
    <source>
        <dbReference type="SAM" id="MobiDB-lite"/>
    </source>
</evidence>
<dbReference type="GO" id="GO:0016579">
    <property type="term" value="P:protein deubiquitination"/>
    <property type="evidence" value="ECO:0007669"/>
    <property type="project" value="InterPro"/>
</dbReference>
<feature type="compositionally biased region" description="Low complexity" evidence="8">
    <location>
        <begin position="23"/>
        <end position="46"/>
    </location>
</feature>
<dbReference type="PROSITE" id="PS00973">
    <property type="entry name" value="USP_2"/>
    <property type="match status" value="1"/>
</dbReference>
<evidence type="ECO:0000259" key="9">
    <source>
        <dbReference type="PROSITE" id="PS50235"/>
    </source>
</evidence>
<dbReference type="InterPro" id="IPR038765">
    <property type="entry name" value="Papain-like_cys_pep_sf"/>
</dbReference>
<name>A0A0C3MGT2_9AGAM</name>
<dbReference type="GO" id="GO:0005829">
    <property type="term" value="C:cytosol"/>
    <property type="evidence" value="ECO:0007669"/>
    <property type="project" value="TreeGrafter"/>
</dbReference>
<keyword evidence="4 7" id="KW-0833">Ubl conjugation pathway</keyword>
<evidence type="ECO:0000313" key="10">
    <source>
        <dbReference type="EMBL" id="KIO32897.1"/>
    </source>
</evidence>
<feature type="compositionally biased region" description="Low complexity" evidence="8">
    <location>
        <begin position="143"/>
        <end position="159"/>
    </location>
</feature>
<feature type="region of interest" description="Disordered" evidence="8">
    <location>
        <begin position="95"/>
        <end position="167"/>
    </location>
</feature>
<dbReference type="Proteomes" id="UP000054248">
    <property type="component" value="Unassembled WGS sequence"/>
</dbReference>
<evidence type="ECO:0000313" key="11">
    <source>
        <dbReference type="Proteomes" id="UP000054248"/>
    </source>
</evidence>
<dbReference type="GO" id="GO:0005634">
    <property type="term" value="C:nucleus"/>
    <property type="evidence" value="ECO:0007669"/>
    <property type="project" value="TreeGrafter"/>
</dbReference>
<evidence type="ECO:0000256" key="7">
    <source>
        <dbReference type="RuleBase" id="RU366025"/>
    </source>
</evidence>
<dbReference type="GO" id="GO:0004843">
    <property type="term" value="F:cysteine-type deubiquitinase activity"/>
    <property type="evidence" value="ECO:0007669"/>
    <property type="project" value="UniProtKB-UniRule"/>
</dbReference>
<feature type="region of interest" description="Disordered" evidence="8">
    <location>
        <begin position="595"/>
        <end position="620"/>
    </location>
</feature>
<dbReference type="OrthoDB" id="420187at2759"/>
<protein>
    <recommendedName>
        <fullName evidence="7">Ubiquitin carboxyl-terminal hydrolase</fullName>
        <ecNumber evidence="7">3.4.19.12</ecNumber>
    </recommendedName>
</protein>
<evidence type="ECO:0000256" key="3">
    <source>
        <dbReference type="ARBA" id="ARBA00022670"/>
    </source>
</evidence>
<dbReference type="InterPro" id="IPR018200">
    <property type="entry name" value="USP_CS"/>
</dbReference>
<keyword evidence="3 7" id="KW-0645">Protease</keyword>
<dbReference type="PROSITE" id="PS00972">
    <property type="entry name" value="USP_1"/>
    <property type="match status" value="1"/>
</dbReference>
<evidence type="ECO:0000256" key="1">
    <source>
        <dbReference type="ARBA" id="ARBA00000707"/>
    </source>
</evidence>
<feature type="domain" description="USP" evidence="9">
    <location>
        <begin position="189"/>
        <end position="491"/>
    </location>
</feature>
<dbReference type="SUPFAM" id="SSF54001">
    <property type="entry name" value="Cysteine proteinases"/>
    <property type="match status" value="1"/>
</dbReference>
<evidence type="ECO:0000256" key="6">
    <source>
        <dbReference type="ARBA" id="ARBA00022807"/>
    </source>
</evidence>
<dbReference type="InterPro" id="IPR050164">
    <property type="entry name" value="Peptidase_C19"/>
</dbReference>
<dbReference type="Pfam" id="PF00443">
    <property type="entry name" value="UCH"/>
    <property type="match status" value="1"/>
</dbReference>
<organism evidence="10 11">
    <name type="scientific">Tulasnella calospora MUT 4182</name>
    <dbReference type="NCBI Taxonomy" id="1051891"/>
    <lineage>
        <taxon>Eukaryota</taxon>
        <taxon>Fungi</taxon>
        <taxon>Dikarya</taxon>
        <taxon>Basidiomycota</taxon>
        <taxon>Agaricomycotina</taxon>
        <taxon>Agaricomycetes</taxon>
        <taxon>Cantharellales</taxon>
        <taxon>Tulasnellaceae</taxon>
        <taxon>Tulasnella</taxon>
    </lineage>
</organism>
<dbReference type="InterPro" id="IPR028889">
    <property type="entry name" value="USP"/>
</dbReference>
<feature type="compositionally biased region" description="Acidic residues" evidence="8">
    <location>
        <begin position="96"/>
        <end position="105"/>
    </location>
</feature>
<feature type="region of interest" description="Disordered" evidence="8">
    <location>
        <begin position="564"/>
        <end position="583"/>
    </location>
</feature>